<reference evidence="2" key="1">
    <citation type="journal article" date="2013" name="Nature">
        <title>Pan genome of the phytoplankton Emiliania underpins its global distribution.</title>
        <authorList>
            <person name="Read B.A."/>
            <person name="Kegel J."/>
            <person name="Klute M.J."/>
            <person name="Kuo A."/>
            <person name="Lefebvre S.C."/>
            <person name="Maumus F."/>
            <person name="Mayer C."/>
            <person name="Miller J."/>
            <person name="Monier A."/>
            <person name="Salamov A."/>
            <person name="Young J."/>
            <person name="Aguilar M."/>
            <person name="Claverie J.M."/>
            <person name="Frickenhaus S."/>
            <person name="Gonzalez K."/>
            <person name="Herman E.K."/>
            <person name="Lin Y.C."/>
            <person name="Napier J."/>
            <person name="Ogata H."/>
            <person name="Sarno A.F."/>
            <person name="Shmutz J."/>
            <person name="Schroeder D."/>
            <person name="de Vargas C."/>
            <person name="Verret F."/>
            <person name="von Dassow P."/>
            <person name="Valentin K."/>
            <person name="Van de Peer Y."/>
            <person name="Wheeler G."/>
            <person name="Dacks J.B."/>
            <person name="Delwiche C.F."/>
            <person name="Dyhrman S.T."/>
            <person name="Glockner G."/>
            <person name="John U."/>
            <person name="Richards T."/>
            <person name="Worden A.Z."/>
            <person name="Zhang X."/>
            <person name="Grigoriev I.V."/>
            <person name="Allen A.E."/>
            <person name="Bidle K."/>
            <person name="Borodovsky M."/>
            <person name="Bowler C."/>
            <person name="Brownlee C."/>
            <person name="Cock J.M."/>
            <person name="Elias M."/>
            <person name="Gladyshev V.N."/>
            <person name="Groth M."/>
            <person name="Guda C."/>
            <person name="Hadaegh A."/>
            <person name="Iglesias-Rodriguez M.D."/>
            <person name="Jenkins J."/>
            <person name="Jones B.M."/>
            <person name="Lawson T."/>
            <person name="Leese F."/>
            <person name="Lindquist E."/>
            <person name="Lobanov A."/>
            <person name="Lomsadze A."/>
            <person name="Malik S.B."/>
            <person name="Marsh M.E."/>
            <person name="Mackinder L."/>
            <person name="Mock T."/>
            <person name="Mueller-Roeber B."/>
            <person name="Pagarete A."/>
            <person name="Parker M."/>
            <person name="Probert I."/>
            <person name="Quesneville H."/>
            <person name="Raines C."/>
            <person name="Rensing S.A."/>
            <person name="Riano-Pachon D.M."/>
            <person name="Richier S."/>
            <person name="Rokitta S."/>
            <person name="Shiraiwa Y."/>
            <person name="Soanes D.M."/>
            <person name="van der Giezen M."/>
            <person name="Wahlund T.M."/>
            <person name="Williams B."/>
            <person name="Wilson W."/>
            <person name="Wolfe G."/>
            <person name="Wurch L.L."/>
        </authorList>
    </citation>
    <scope>NUCLEOTIDE SEQUENCE</scope>
</reference>
<dbReference type="HOGENOM" id="CLU_1672535_0_0_1"/>
<proteinExistence type="predicted"/>
<dbReference type="EnsemblProtists" id="EOD27845">
    <property type="protein sequence ID" value="EOD27845"/>
    <property type="gene ID" value="EMIHUDRAFT_434917"/>
</dbReference>
<dbReference type="RefSeq" id="XP_005780274.1">
    <property type="nucleotide sequence ID" value="XM_005780217.1"/>
</dbReference>
<name>A0A0D3JWG0_EMIH1</name>
<dbReference type="GeneID" id="17273391"/>
<dbReference type="STRING" id="2903.R1EMF5"/>
<organism evidence="1 2">
    <name type="scientific">Emiliania huxleyi (strain CCMP1516)</name>
    <dbReference type="NCBI Taxonomy" id="280463"/>
    <lineage>
        <taxon>Eukaryota</taxon>
        <taxon>Haptista</taxon>
        <taxon>Haptophyta</taxon>
        <taxon>Prymnesiophyceae</taxon>
        <taxon>Isochrysidales</taxon>
        <taxon>Noelaerhabdaceae</taxon>
        <taxon>Emiliania</taxon>
    </lineage>
</organism>
<keyword evidence="2" id="KW-1185">Reference proteome</keyword>
<dbReference type="AlphaFoldDB" id="A0A0D3JWG0"/>
<sequence length="158" mass="17655">MQARLEGAPGPLVPRSASNGWSTSWKKFMIELSHLSGGVFLYPSFPNQSSLSTNHLEKGEHIGGKKNKLTHRPIDFTVPLLLNLSDLRQLWPPQPLDALPVRDLFTRPTRRSELHARGIEAIAAHRGVWRSHAREAAAPALRLDRILERLLPATTAPR</sequence>
<dbReference type="Proteomes" id="UP000013827">
    <property type="component" value="Unassembled WGS sequence"/>
</dbReference>
<accession>A0A0D3JWG0</accession>
<evidence type="ECO:0000313" key="2">
    <source>
        <dbReference type="Proteomes" id="UP000013827"/>
    </source>
</evidence>
<dbReference type="PaxDb" id="2903-EOD27845"/>
<reference evidence="1" key="2">
    <citation type="submission" date="2024-10" db="UniProtKB">
        <authorList>
            <consortium name="EnsemblProtists"/>
        </authorList>
    </citation>
    <scope>IDENTIFICATION</scope>
</reference>
<dbReference type="PANTHER" id="PTHR33604">
    <property type="entry name" value="OSJNBA0004B13.7 PROTEIN"/>
    <property type="match status" value="1"/>
</dbReference>
<dbReference type="KEGG" id="ehx:EMIHUDRAFT_434917"/>
<evidence type="ECO:0000313" key="1">
    <source>
        <dbReference type="EnsemblProtists" id="EOD27845"/>
    </source>
</evidence>
<protein>
    <submittedName>
        <fullName evidence="1">Uncharacterized protein</fullName>
    </submittedName>
</protein>
<dbReference type="PANTHER" id="PTHR33604:SF1">
    <property type="entry name" value="GLYCOSYLTRANSFERASE FAMILY PROTEIN 2"/>
    <property type="match status" value="1"/>
</dbReference>